<sequence length="201" mass="23667">MPYRPRPKSLHCLHNPASRPPYPTSIPMRIKTLLQHHVFPYMFHVAEALAKLRSAVSELLKKKNADPYSFKISRRRRKRQQQQQQLFPTIQMHYSWSSSHVLPVPELPSSEGIDPAHLYYDSTWNSVINASGEGNYGVEQQLSGYLHWVEERQQEVSMVDQDDVDEINRLAEKFIASCHEKFRLEKQESYRRYQEMLARSI</sequence>
<comment type="caution">
    <text evidence="1">The sequence shown here is derived from an EMBL/GenBank/DDBJ whole genome shotgun (WGS) entry which is preliminary data.</text>
</comment>
<accession>A0A843X3Y4</accession>
<name>A0A843X3Y4_COLES</name>
<dbReference type="OrthoDB" id="1104789at2759"/>
<reference evidence="1" key="1">
    <citation type="submission" date="2017-07" db="EMBL/GenBank/DDBJ databases">
        <title>Taro Niue Genome Assembly and Annotation.</title>
        <authorList>
            <person name="Atibalentja N."/>
            <person name="Keating K."/>
            <person name="Fields C.J."/>
        </authorList>
    </citation>
    <scope>NUCLEOTIDE SEQUENCE</scope>
    <source>
        <strain evidence="1">Niue_2</strain>
        <tissue evidence="1">Leaf</tissue>
    </source>
</reference>
<dbReference type="PANTHER" id="PTHR33450:SF4">
    <property type="entry name" value="OS04G0665666 PROTEIN"/>
    <property type="match status" value="1"/>
</dbReference>
<dbReference type="AlphaFoldDB" id="A0A843X3Y4"/>
<dbReference type="Proteomes" id="UP000652761">
    <property type="component" value="Unassembled WGS sequence"/>
</dbReference>
<evidence type="ECO:0008006" key="3">
    <source>
        <dbReference type="Google" id="ProtNLM"/>
    </source>
</evidence>
<proteinExistence type="predicted"/>
<gene>
    <name evidence="1" type="ORF">Taro_044886</name>
</gene>
<protein>
    <recommendedName>
        <fullName evidence="3">DUF761 domain-containing protein</fullName>
    </recommendedName>
</protein>
<evidence type="ECO:0000313" key="1">
    <source>
        <dbReference type="EMBL" id="MQM11974.1"/>
    </source>
</evidence>
<dbReference type="Pfam" id="PF05553">
    <property type="entry name" value="DUF761"/>
    <property type="match status" value="1"/>
</dbReference>
<evidence type="ECO:0000313" key="2">
    <source>
        <dbReference type="Proteomes" id="UP000652761"/>
    </source>
</evidence>
<organism evidence="1 2">
    <name type="scientific">Colocasia esculenta</name>
    <name type="common">Wild taro</name>
    <name type="synonym">Arum esculentum</name>
    <dbReference type="NCBI Taxonomy" id="4460"/>
    <lineage>
        <taxon>Eukaryota</taxon>
        <taxon>Viridiplantae</taxon>
        <taxon>Streptophyta</taxon>
        <taxon>Embryophyta</taxon>
        <taxon>Tracheophyta</taxon>
        <taxon>Spermatophyta</taxon>
        <taxon>Magnoliopsida</taxon>
        <taxon>Liliopsida</taxon>
        <taxon>Araceae</taxon>
        <taxon>Aroideae</taxon>
        <taxon>Colocasieae</taxon>
        <taxon>Colocasia</taxon>
    </lineage>
</organism>
<keyword evidence="2" id="KW-1185">Reference proteome</keyword>
<dbReference type="InterPro" id="IPR008480">
    <property type="entry name" value="DUF761_pln"/>
</dbReference>
<dbReference type="PANTHER" id="PTHR33450">
    <property type="entry name" value="EMB|CAB67623.1-RELATED"/>
    <property type="match status" value="1"/>
</dbReference>
<dbReference type="EMBL" id="NMUH01005160">
    <property type="protein sequence ID" value="MQM11974.1"/>
    <property type="molecule type" value="Genomic_DNA"/>
</dbReference>